<reference evidence="2" key="2">
    <citation type="journal article" date="2020" name="Nat. Commun.">
        <title>Large-scale genome sequencing of mycorrhizal fungi provides insights into the early evolution of symbiotic traits.</title>
        <authorList>
            <person name="Miyauchi S."/>
            <person name="Kiss E."/>
            <person name="Kuo A."/>
            <person name="Drula E."/>
            <person name="Kohler A."/>
            <person name="Sanchez-Garcia M."/>
            <person name="Morin E."/>
            <person name="Andreopoulos B."/>
            <person name="Barry K.W."/>
            <person name="Bonito G."/>
            <person name="Buee M."/>
            <person name="Carver A."/>
            <person name="Chen C."/>
            <person name="Cichocki N."/>
            <person name="Clum A."/>
            <person name="Culley D."/>
            <person name="Crous P.W."/>
            <person name="Fauchery L."/>
            <person name="Girlanda M."/>
            <person name="Hayes R.D."/>
            <person name="Keri Z."/>
            <person name="LaButti K."/>
            <person name="Lipzen A."/>
            <person name="Lombard V."/>
            <person name="Magnuson J."/>
            <person name="Maillard F."/>
            <person name="Murat C."/>
            <person name="Nolan M."/>
            <person name="Ohm R.A."/>
            <person name="Pangilinan J."/>
            <person name="Pereira M.F."/>
            <person name="Perotto S."/>
            <person name="Peter M."/>
            <person name="Pfister S."/>
            <person name="Riley R."/>
            <person name="Sitrit Y."/>
            <person name="Stielow J.B."/>
            <person name="Szollosi G."/>
            <person name="Zifcakova L."/>
            <person name="Stursova M."/>
            <person name="Spatafora J.W."/>
            <person name="Tedersoo L."/>
            <person name="Vaario L.M."/>
            <person name="Yamada A."/>
            <person name="Yan M."/>
            <person name="Wang P."/>
            <person name="Xu J."/>
            <person name="Bruns T."/>
            <person name="Baldrian P."/>
            <person name="Vilgalys R."/>
            <person name="Dunand C."/>
            <person name="Henrissat B."/>
            <person name="Grigoriev I.V."/>
            <person name="Hibbett D."/>
            <person name="Nagy L.G."/>
            <person name="Martin F.M."/>
        </authorList>
    </citation>
    <scope>NUCLEOTIDE SEQUENCE</scope>
    <source>
        <strain evidence="2">Prilba</strain>
    </source>
</reference>
<organism evidence="2 3">
    <name type="scientific">Russula ochroleuca</name>
    <dbReference type="NCBI Taxonomy" id="152965"/>
    <lineage>
        <taxon>Eukaryota</taxon>
        <taxon>Fungi</taxon>
        <taxon>Dikarya</taxon>
        <taxon>Basidiomycota</taxon>
        <taxon>Agaricomycotina</taxon>
        <taxon>Agaricomycetes</taxon>
        <taxon>Russulales</taxon>
        <taxon>Russulaceae</taxon>
        <taxon>Russula</taxon>
    </lineage>
</organism>
<sequence length="564" mass="62000">MSLSKPPKGQPSKQSSAFDKLAFVRHMKNIGRAYRKQAMELVSLCRTFVQAQEQSPDSDHDLRIALNAVDDALDSASEVKKRPPEEVDKKFATAIEVLGRYEEHYHPKRMASNGTHVKTICEKMEAAKAKDKSTSKVLNVLKEACQKVRLANITPPDTNTVPQFTSRQPETMTVEFHLFESLPDKRPTIVRQVLDQESTIQEVLWNFSRFKDERRLTLKQNPHFYKDSDLPESQEAYVGEFRTDPVENFQHTKICVLTDKPGRVFLETDKDTTRAFGNVWVPNKAIIFKDVCGKLEGENIVQKSIQDASNLWYLEELPLSLPASPNSPSSTMTPSPTNSASNGSFKDWREPIHGVICRGMISLETNICIRAVPPPSNSSPSPLSPSSPTTSPGFRPTAVPRRLPVSRLSPRTPAPPYPNVSSVALPHQPSMTAVPVINPAMPASAASIAPTSNGVSQRRESQRAIPRGEAPKLLKTPGMGGLLSPPTVISLSAVTGSHRPHTAAKEPRRCGKTSGQADTCCPAKGTASLVSDSEATGAPPRMRGTQLSQSVVWQFWNRMCNLAS</sequence>
<keyword evidence="3" id="KW-1185">Reference proteome</keyword>
<feature type="compositionally biased region" description="Low complexity" evidence="1">
    <location>
        <begin position="323"/>
        <end position="342"/>
    </location>
</feature>
<comment type="caution">
    <text evidence="2">The sequence shown here is derived from an EMBL/GenBank/DDBJ whole genome shotgun (WGS) entry which is preliminary data.</text>
</comment>
<dbReference type="Proteomes" id="UP000759537">
    <property type="component" value="Unassembled WGS sequence"/>
</dbReference>
<reference evidence="2" key="1">
    <citation type="submission" date="2019-10" db="EMBL/GenBank/DDBJ databases">
        <authorList>
            <consortium name="DOE Joint Genome Institute"/>
            <person name="Kuo A."/>
            <person name="Miyauchi S."/>
            <person name="Kiss E."/>
            <person name="Drula E."/>
            <person name="Kohler A."/>
            <person name="Sanchez-Garcia M."/>
            <person name="Andreopoulos B."/>
            <person name="Barry K.W."/>
            <person name="Bonito G."/>
            <person name="Buee M."/>
            <person name="Carver A."/>
            <person name="Chen C."/>
            <person name="Cichocki N."/>
            <person name="Clum A."/>
            <person name="Culley D."/>
            <person name="Crous P.W."/>
            <person name="Fauchery L."/>
            <person name="Girlanda M."/>
            <person name="Hayes R."/>
            <person name="Keri Z."/>
            <person name="LaButti K."/>
            <person name="Lipzen A."/>
            <person name="Lombard V."/>
            <person name="Magnuson J."/>
            <person name="Maillard F."/>
            <person name="Morin E."/>
            <person name="Murat C."/>
            <person name="Nolan M."/>
            <person name="Ohm R."/>
            <person name="Pangilinan J."/>
            <person name="Pereira M."/>
            <person name="Perotto S."/>
            <person name="Peter M."/>
            <person name="Riley R."/>
            <person name="Sitrit Y."/>
            <person name="Stielow B."/>
            <person name="Szollosi G."/>
            <person name="Zifcakova L."/>
            <person name="Stursova M."/>
            <person name="Spatafora J.W."/>
            <person name="Tedersoo L."/>
            <person name="Vaario L.-M."/>
            <person name="Yamada A."/>
            <person name="Yan M."/>
            <person name="Wang P."/>
            <person name="Xu J."/>
            <person name="Bruns T."/>
            <person name="Baldrian P."/>
            <person name="Vilgalys R."/>
            <person name="Henrissat B."/>
            <person name="Grigoriev I.V."/>
            <person name="Hibbett D."/>
            <person name="Nagy L.G."/>
            <person name="Martin F.M."/>
        </authorList>
    </citation>
    <scope>NUCLEOTIDE SEQUENCE</scope>
    <source>
        <strain evidence="2">Prilba</strain>
    </source>
</reference>
<evidence type="ECO:0000313" key="3">
    <source>
        <dbReference type="Proteomes" id="UP000759537"/>
    </source>
</evidence>
<gene>
    <name evidence="2" type="ORF">DFH94DRAFT_781959</name>
</gene>
<accession>A0A9P5MN59</accession>
<feature type="compositionally biased region" description="Pro residues" evidence="1">
    <location>
        <begin position="373"/>
        <end position="385"/>
    </location>
</feature>
<feature type="region of interest" description="Disordered" evidence="1">
    <location>
        <begin position="323"/>
        <end position="346"/>
    </location>
</feature>
<feature type="region of interest" description="Disordered" evidence="1">
    <location>
        <begin position="373"/>
        <end position="421"/>
    </location>
</feature>
<evidence type="ECO:0000256" key="1">
    <source>
        <dbReference type="SAM" id="MobiDB-lite"/>
    </source>
</evidence>
<dbReference type="EMBL" id="WHVB01000043">
    <property type="protein sequence ID" value="KAF8466098.1"/>
    <property type="molecule type" value="Genomic_DNA"/>
</dbReference>
<protein>
    <submittedName>
        <fullName evidence="2">Uncharacterized protein</fullName>
    </submittedName>
</protein>
<name>A0A9P5MN59_9AGAM</name>
<proteinExistence type="predicted"/>
<dbReference type="AlphaFoldDB" id="A0A9P5MN59"/>
<feature type="compositionally biased region" description="Low complexity" evidence="1">
    <location>
        <begin position="399"/>
        <end position="411"/>
    </location>
</feature>
<feature type="region of interest" description="Disordered" evidence="1">
    <location>
        <begin position="497"/>
        <end position="523"/>
    </location>
</feature>
<dbReference type="OrthoDB" id="3258581at2759"/>
<evidence type="ECO:0000313" key="2">
    <source>
        <dbReference type="EMBL" id="KAF8466098.1"/>
    </source>
</evidence>